<evidence type="ECO:0000313" key="5">
    <source>
        <dbReference type="Proteomes" id="UP000177130"/>
    </source>
</evidence>
<evidence type="ECO:0000256" key="1">
    <source>
        <dbReference type="ARBA" id="ARBA00022450"/>
    </source>
</evidence>
<dbReference type="Proteomes" id="UP000177130">
    <property type="component" value="Unassembled WGS sequence"/>
</dbReference>
<name>A0A1G2MDJ6_9BACT</name>
<proteinExistence type="predicted"/>
<reference evidence="4 5" key="1">
    <citation type="journal article" date="2016" name="Nat. Commun.">
        <title>Thousands of microbial genomes shed light on interconnected biogeochemical processes in an aquifer system.</title>
        <authorList>
            <person name="Anantharaman K."/>
            <person name="Brown C.T."/>
            <person name="Hug L.A."/>
            <person name="Sharon I."/>
            <person name="Castelle C.J."/>
            <person name="Probst A.J."/>
            <person name="Thomas B.C."/>
            <person name="Singh A."/>
            <person name="Wilkins M.J."/>
            <person name="Karaoz U."/>
            <person name="Brodie E.L."/>
            <person name="Williams K.H."/>
            <person name="Hubbard S.S."/>
            <person name="Banfield J.F."/>
        </authorList>
    </citation>
    <scope>NUCLEOTIDE SEQUENCE [LARGE SCALE GENOMIC DNA]</scope>
</reference>
<evidence type="ECO:0000313" key="4">
    <source>
        <dbReference type="EMBL" id="OHA21967.1"/>
    </source>
</evidence>
<dbReference type="InterPro" id="IPR042099">
    <property type="entry name" value="ANL_N_sf"/>
</dbReference>
<protein>
    <recommendedName>
        <fullName evidence="3">AMP-dependent synthetase/ligase domain-containing protein</fullName>
    </recommendedName>
</protein>
<dbReference type="InterPro" id="IPR000873">
    <property type="entry name" value="AMP-dep_synth/lig_dom"/>
</dbReference>
<organism evidence="4 5">
    <name type="scientific">Candidatus Taylorbacteria bacterium RIFCSPHIGHO2_02_FULL_43_32b</name>
    <dbReference type="NCBI Taxonomy" id="1802306"/>
    <lineage>
        <taxon>Bacteria</taxon>
        <taxon>Candidatus Tayloriibacteriota</taxon>
    </lineage>
</organism>
<dbReference type="SUPFAM" id="SSF56801">
    <property type="entry name" value="Acetyl-CoA synthetase-like"/>
    <property type="match status" value="1"/>
</dbReference>
<keyword evidence="1" id="KW-0596">Phosphopantetheine</keyword>
<gene>
    <name evidence="4" type="ORF">A3C72_01050</name>
</gene>
<dbReference type="Pfam" id="PF00501">
    <property type="entry name" value="AMP-binding"/>
    <property type="match status" value="1"/>
</dbReference>
<sequence>MSKNKTQLNLLNKTLNIARNSKFYKSKLQGFPLELKNILELQNFPFTTKKELRDCYPFGALAVPINDVVELHTSSGTTGKAALSFLTKEDLKNSSKAIAKAWKCFGITKSSRVQFMMSYGLFSGATLNTYAIQELGGFVVPAGIQSAEKQIQMMLDFKIDTIVGTVGYYFYLFDYIKEKQIPLEQFSLKCGIMAGEIYSDKVRSEIERKFKIKIFDHYGLCEVNTGIAYECEFRTGLHFLDNYVLPEIIDPENGKVLPVDNEGELVLTTLKKNALPLIRYRTGDITSIKSGRCPCGRSSIRINRIKRRVDDIIFIKGIKIDPYELKEYLLEIAGDNIFSDIKIRVGNSFENYSPEILVSLKNPSSTNLLSVIQKTLKEKTLLTFDVKHISRDYFQRGENNKVKFVEYVDKK</sequence>
<evidence type="ECO:0000259" key="3">
    <source>
        <dbReference type="Pfam" id="PF00501"/>
    </source>
</evidence>
<dbReference type="EMBL" id="MHRK01000062">
    <property type="protein sequence ID" value="OHA21967.1"/>
    <property type="molecule type" value="Genomic_DNA"/>
</dbReference>
<dbReference type="AlphaFoldDB" id="A0A1G2MDJ6"/>
<dbReference type="PANTHER" id="PTHR43439:SF2">
    <property type="entry name" value="ENZYME, PUTATIVE (JCVI)-RELATED"/>
    <property type="match status" value="1"/>
</dbReference>
<accession>A0A1G2MDJ6</accession>
<dbReference type="STRING" id="1802306.A3C72_01050"/>
<dbReference type="InterPro" id="IPR051414">
    <property type="entry name" value="Adenylate-forming_Reductase"/>
</dbReference>
<comment type="caution">
    <text evidence="4">The sequence shown here is derived from an EMBL/GenBank/DDBJ whole genome shotgun (WGS) entry which is preliminary data.</text>
</comment>
<evidence type="ECO:0000256" key="2">
    <source>
        <dbReference type="ARBA" id="ARBA00022553"/>
    </source>
</evidence>
<feature type="domain" description="AMP-dependent synthetase/ligase" evidence="3">
    <location>
        <begin position="63"/>
        <end position="267"/>
    </location>
</feature>
<keyword evidence="2" id="KW-0597">Phosphoprotein</keyword>
<dbReference type="PANTHER" id="PTHR43439">
    <property type="entry name" value="PHENYLACETATE-COENZYME A LIGASE"/>
    <property type="match status" value="1"/>
</dbReference>
<dbReference type="Gene3D" id="3.40.50.12780">
    <property type="entry name" value="N-terminal domain of ligase-like"/>
    <property type="match status" value="1"/>
</dbReference>